<dbReference type="OrthoDB" id="6623686at2759"/>
<sequence length="390" mass="44716">MSLIADETSDIGHHEQLSIFLRYFDETKKCPTEQFLCLKLMISVDAQSIFDKMSDVVQEYGIKWENVVSICFDGASTMSGSTGEVQAKFKEKNNRSFFGHCYGHCLNLVLVDSIGRHNIVTFNFFGNIQLVYNIIEGSCTRHAVLEKIVNLTNTKLKTLKSISTTRWACRSEAISTIKDNYSSILAAIEEISSDINLLTAAEIIEALKNFLVSMRNTEENFTDIYYKTIQMCQNYGVEIPQLKKREVSTKIVRSNNTQHYMCSKEEEMKVSVYYSTLDHMITMTVLSTAFDLNSDMLKTEINLLKHTDNIPKGEKNKCGDWINWLTQSNCGRETIFCNVFKALKTFMVISDRLDSLLTIFIEQELAYNINIDDVIDTFKNFTPVDRRMEL</sequence>
<protein>
    <submittedName>
        <fullName evidence="1">Zinc finger MYM-type protein 1-like</fullName>
    </submittedName>
</protein>
<dbReference type="PANTHER" id="PTHR45749">
    <property type="match status" value="1"/>
</dbReference>
<reference evidence="1 2" key="1">
    <citation type="submission" date="2019-08" db="EMBL/GenBank/DDBJ databases">
        <title>Whole genome of Aphis craccivora.</title>
        <authorList>
            <person name="Voronova N.V."/>
            <person name="Shulinski R.S."/>
            <person name="Bandarenka Y.V."/>
            <person name="Zhorov D.G."/>
            <person name="Warner D."/>
        </authorList>
    </citation>
    <scope>NUCLEOTIDE SEQUENCE [LARGE SCALE GENOMIC DNA]</scope>
    <source>
        <strain evidence="1">180601</strain>
        <tissue evidence="1">Whole Body</tissue>
    </source>
</reference>
<dbReference type="InterPro" id="IPR012337">
    <property type="entry name" value="RNaseH-like_sf"/>
</dbReference>
<dbReference type="SUPFAM" id="SSF53098">
    <property type="entry name" value="Ribonuclease H-like"/>
    <property type="match status" value="1"/>
</dbReference>
<evidence type="ECO:0000313" key="1">
    <source>
        <dbReference type="EMBL" id="KAF0719466.1"/>
    </source>
</evidence>
<organism evidence="1 2">
    <name type="scientific">Aphis craccivora</name>
    <name type="common">Cowpea aphid</name>
    <dbReference type="NCBI Taxonomy" id="307492"/>
    <lineage>
        <taxon>Eukaryota</taxon>
        <taxon>Metazoa</taxon>
        <taxon>Ecdysozoa</taxon>
        <taxon>Arthropoda</taxon>
        <taxon>Hexapoda</taxon>
        <taxon>Insecta</taxon>
        <taxon>Pterygota</taxon>
        <taxon>Neoptera</taxon>
        <taxon>Paraneoptera</taxon>
        <taxon>Hemiptera</taxon>
        <taxon>Sternorrhyncha</taxon>
        <taxon>Aphidomorpha</taxon>
        <taxon>Aphidoidea</taxon>
        <taxon>Aphididae</taxon>
        <taxon>Aphidini</taxon>
        <taxon>Aphis</taxon>
        <taxon>Aphis</taxon>
    </lineage>
</organism>
<name>A0A6G0W1N8_APHCR</name>
<gene>
    <name evidence="1" type="ORF">FWK35_00029194</name>
</gene>
<dbReference type="EMBL" id="VUJU01009554">
    <property type="protein sequence ID" value="KAF0719466.1"/>
    <property type="molecule type" value="Genomic_DNA"/>
</dbReference>
<dbReference type="Proteomes" id="UP000478052">
    <property type="component" value="Unassembled WGS sequence"/>
</dbReference>
<dbReference type="PANTHER" id="PTHR45749:SF37">
    <property type="entry name" value="OS05G0311600 PROTEIN"/>
    <property type="match status" value="1"/>
</dbReference>
<comment type="caution">
    <text evidence="1">The sequence shown here is derived from an EMBL/GenBank/DDBJ whole genome shotgun (WGS) entry which is preliminary data.</text>
</comment>
<keyword evidence="2" id="KW-1185">Reference proteome</keyword>
<accession>A0A6G0W1N8</accession>
<dbReference type="AlphaFoldDB" id="A0A6G0W1N8"/>
<evidence type="ECO:0000313" key="2">
    <source>
        <dbReference type="Proteomes" id="UP000478052"/>
    </source>
</evidence>
<proteinExistence type="predicted"/>